<feature type="non-terminal residue" evidence="1">
    <location>
        <position position="1"/>
    </location>
</feature>
<comment type="caution">
    <text evidence="1">The sequence shown here is derived from an EMBL/GenBank/DDBJ whole genome shotgun (WGS) entry which is preliminary data.</text>
</comment>
<reference evidence="1 2" key="1">
    <citation type="journal article" date="2018" name="Front. Plant Sci.">
        <title>Red Clover (Trifolium pratense) and Zigzag Clover (T. medium) - A Picture of Genomic Similarities and Differences.</title>
        <authorList>
            <person name="Dluhosova J."/>
            <person name="Istvanek J."/>
            <person name="Nedelnik J."/>
            <person name="Repkova J."/>
        </authorList>
    </citation>
    <scope>NUCLEOTIDE SEQUENCE [LARGE SCALE GENOMIC DNA]</scope>
    <source>
        <strain evidence="2">cv. 10/8</strain>
        <tissue evidence="1">Leaf</tissue>
    </source>
</reference>
<dbReference type="Proteomes" id="UP000265520">
    <property type="component" value="Unassembled WGS sequence"/>
</dbReference>
<evidence type="ECO:0000313" key="1">
    <source>
        <dbReference type="EMBL" id="MCI62990.1"/>
    </source>
</evidence>
<evidence type="ECO:0000313" key="2">
    <source>
        <dbReference type="Proteomes" id="UP000265520"/>
    </source>
</evidence>
<dbReference type="AlphaFoldDB" id="A0A392TRY5"/>
<accession>A0A392TRY5</accession>
<proteinExistence type="predicted"/>
<name>A0A392TRY5_9FABA</name>
<sequence>VLDGGSANAVFPAAPTSATLVAAPVDTMDFVSCIATFVGQFRAT</sequence>
<keyword evidence="2" id="KW-1185">Reference proteome</keyword>
<organism evidence="1 2">
    <name type="scientific">Trifolium medium</name>
    <dbReference type="NCBI Taxonomy" id="97028"/>
    <lineage>
        <taxon>Eukaryota</taxon>
        <taxon>Viridiplantae</taxon>
        <taxon>Streptophyta</taxon>
        <taxon>Embryophyta</taxon>
        <taxon>Tracheophyta</taxon>
        <taxon>Spermatophyta</taxon>
        <taxon>Magnoliopsida</taxon>
        <taxon>eudicotyledons</taxon>
        <taxon>Gunneridae</taxon>
        <taxon>Pentapetalae</taxon>
        <taxon>rosids</taxon>
        <taxon>fabids</taxon>
        <taxon>Fabales</taxon>
        <taxon>Fabaceae</taxon>
        <taxon>Papilionoideae</taxon>
        <taxon>50 kb inversion clade</taxon>
        <taxon>NPAAA clade</taxon>
        <taxon>Hologalegina</taxon>
        <taxon>IRL clade</taxon>
        <taxon>Trifolieae</taxon>
        <taxon>Trifolium</taxon>
    </lineage>
</organism>
<dbReference type="EMBL" id="LXQA010629045">
    <property type="protein sequence ID" value="MCI62990.1"/>
    <property type="molecule type" value="Genomic_DNA"/>
</dbReference>
<protein>
    <submittedName>
        <fullName evidence="1">Uncharacterized protein</fullName>
    </submittedName>
</protein>